<dbReference type="KEGG" id="blag:BLTE_13270"/>
<gene>
    <name evidence="1" type="ORF">BLTE_13270</name>
</gene>
<dbReference type="NCBIfam" id="NF045672">
    <property type="entry name" value="MCP_gp7_epsi_15"/>
    <property type="match status" value="1"/>
</dbReference>
<dbReference type="AlphaFoldDB" id="A0A348FZA9"/>
<proteinExistence type="predicted"/>
<dbReference type="InterPro" id="IPR048813">
    <property type="entry name" value="GP7-like"/>
</dbReference>
<dbReference type="Pfam" id="PF20911">
    <property type="entry name" value="GP7"/>
    <property type="match status" value="1"/>
</dbReference>
<dbReference type="Proteomes" id="UP000266934">
    <property type="component" value="Chromosome"/>
</dbReference>
<evidence type="ECO:0000313" key="1">
    <source>
        <dbReference type="EMBL" id="BBF92642.1"/>
    </source>
</evidence>
<organism evidence="1 2">
    <name type="scientific">Blastochloris tepida</name>
    <dbReference type="NCBI Taxonomy" id="2233851"/>
    <lineage>
        <taxon>Bacteria</taxon>
        <taxon>Pseudomonadati</taxon>
        <taxon>Pseudomonadota</taxon>
        <taxon>Alphaproteobacteria</taxon>
        <taxon>Hyphomicrobiales</taxon>
        <taxon>Blastochloridaceae</taxon>
        <taxon>Blastochloris</taxon>
    </lineage>
</organism>
<name>A0A348FZA9_9HYPH</name>
<dbReference type="EMBL" id="AP018907">
    <property type="protein sequence ID" value="BBF92642.1"/>
    <property type="molecule type" value="Genomic_DNA"/>
</dbReference>
<sequence length="316" mass="34182">MPTMTLVEYAKGAPAGQANVPYIEMFARSSDVLEALPFEGLTGPVYEGTKSAALPSVAFRGINENSTSGLGRVETYQEATYVVDHDIDVDDAIIRRNGMERRTREEALAMTALGRLFLDTFIKGDNTTNPREFSGLQKRCDQYSNRKLAAGSTSGGDALSLSKLDEAINRVNAGTGRKYIIAPLAMRPRFIAAARNTNLTGFVTQTWDDIGRPKTSYAGIPILFGYEPDKHATFMPFTEACPGGGATGASIYVVALGGDRVRGIQLKEMGAEDVGRVLTGTKPVYRTHVSWDVGIVDEHDYGVCRLWGVKDAAIVA</sequence>
<evidence type="ECO:0000313" key="2">
    <source>
        <dbReference type="Proteomes" id="UP000266934"/>
    </source>
</evidence>
<reference evidence="1 2" key="1">
    <citation type="submission" date="2018-08" db="EMBL/GenBank/DDBJ databases">
        <title>Complete genome sequencing of Blastochloris tepida GI.</title>
        <authorList>
            <person name="Tsukatani Y."/>
            <person name="Mori H."/>
        </authorList>
    </citation>
    <scope>NUCLEOTIDE SEQUENCE [LARGE SCALE GENOMIC DNA]</scope>
    <source>
        <strain evidence="1 2">GI</strain>
    </source>
</reference>
<protein>
    <recommendedName>
        <fullName evidence="3">Major capsid protein</fullName>
    </recommendedName>
</protein>
<evidence type="ECO:0008006" key="3">
    <source>
        <dbReference type="Google" id="ProtNLM"/>
    </source>
</evidence>
<keyword evidence="2" id="KW-1185">Reference proteome</keyword>
<accession>A0A348FZA9</accession>